<dbReference type="GO" id="GO:0004843">
    <property type="term" value="F:cysteine-type deubiquitinase activity"/>
    <property type="evidence" value="ECO:0007669"/>
    <property type="project" value="UniProtKB-EC"/>
</dbReference>
<accession>A0A9X0BLS6</accession>
<name>A0A9X0BLS6_9EURO</name>
<dbReference type="GO" id="GO:0006508">
    <property type="term" value="P:proteolysis"/>
    <property type="evidence" value="ECO:0007669"/>
    <property type="project" value="UniProtKB-KW"/>
</dbReference>
<evidence type="ECO:0000313" key="9">
    <source>
        <dbReference type="Proteomes" id="UP001148312"/>
    </source>
</evidence>
<dbReference type="GeneID" id="81628338"/>
<dbReference type="PANTHER" id="PTHR13367:SF34">
    <property type="match status" value="1"/>
</dbReference>
<evidence type="ECO:0000256" key="3">
    <source>
        <dbReference type="ARBA" id="ARBA00022670"/>
    </source>
</evidence>
<proteinExistence type="predicted"/>
<dbReference type="InterPro" id="IPR051346">
    <property type="entry name" value="OTU_Deubiquitinase"/>
</dbReference>
<dbReference type="RefSeq" id="XP_056786470.1">
    <property type="nucleotide sequence ID" value="XM_056938088.1"/>
</dbReference>
<gene>
    <name evidence="8" type="ORF">N7539_008493</name>
</gene>
<evidence type="ECO:0000259" key="7">
    <source>
        <dbReference type="Pfam" id="PF12340"/>
    </source>
</evidence>
<keyword evidence="3" id="KW-0645">Protease</keyword>
<sequence>MKLQDRYPELSSLQRAERLCRLVHSPEDLLKEIRNPGHTNWDPFEEPENLLLEIESGILIRPNQENVTRTMTWSTRGQNIVLELNMGDGKSSVVVPLVAVAHANGRCIARILTLKPQSRQMYQMLVGKLGGLLDRRVYQLPFSRSLSLGEAEVDEIQRMCYECMSIGGVLLVQPEHILSSKLMCLECFIMGKLAVGRSLLHTLNFFREYACDIIDESDETFNAKFELIYSMGAQRPVELSPQR</sequence>
<comment type="catalytic activity">
    <reaction evidence="1">
        <text>Thiol-dependent hydrolysis of ester, thioester, amide, peptide and isopeptide bonds formed by the C-terminal Gly of ubiquitin (a 76-residue protein attached to proteins as an intracellular targeting signal).</text>
        <dbReference type="EC" id="3.4.19.12"/>
    </reaction>
</comment>
<dbReference type="EMBL" id="JAPWDQ010000013">
    <property type="protein sequence ID" value="KAJ5471924.1"/>
    <property type="molecule type" value="Genomic_DNA"/>
</dbReference>
<evidence type="ECO:0000256" key="2">
    <source>
        <dbReference type="ARBA" id="ARBA00012759"/>
    </source>
</evidence>
<dbReference type="Pfam" id="PF12340">
    <property type="entry name" value="DUF3638"/>
    <property type="match status" value="1"/>
</dbReference>
<comment type="caution">
    <text evidence="8">The sequence shown here is derived from an EMBL/GenBank/DDBJ whole genome shotgun (WGS) entry which is preliminary data.</text>
</comment>
<keyword evidence="9" id="KW-1185">Reference proteome</keyword>
<keyword evidence="6" id="KW-0788">Thiol protease</keyword>
<evidence type="ECO:0000256" key="4">
    <source>
        <dbReference type="ARBA" id="ARBA00022786"/>
    </source>
</evidence>
<evidence type="ECO:0000256" key="5">
    <source>
        <dbReference type="ARBA" id="ARBA00022801"/>
    </source>
</evidence>
<dbReference type="Proteomes" id="UP001148312">
    <property type="component" value="Unassembled WGS sequence"/>
</dbReference>
<keyword evidence="4" id="KW-0833">Ubl conjugation pathway</keyword>
<reference evidence="8" key="1">
    <citation type="submission" date="2022-12" db="EMBL/GenBank/DDBJ databases">
        <authorList>
            <person name="Petersen C."/>
        </authorList>
    </citation>
    <scope>NUCLEOTIDE SEQUENCE</scope>
    <source>
        <strain evidence="8">IBT 30728</strain>
    </source>
</reference>
<keyword evidence="5" id="KW-0378">Hydrolase</keyword>
<organism evidence="8 9">
    <name type="scientific">Penicillium diatomitis</name>
    <dbReference type="NCBI Taxonomy" id="2819901"/>
    <lineage>
        <taxon>Eukaryota</taxon>
        <taxon>Fungi</taxon>
        <taxon>Dikarya</taxon>
        <taxon>Ascomycota</taxon>
        <taxon>Pezizomycotina</taxon>
        <taxon>Eurotiomycetes</taxon>
        <taxon>Eurotiomycetidae</taxon>
        <taxon>Eurotiales</taxon>
        <taxon>Aspergillaceae</taxon>
        <taxon>Penicillium</taxon>
    </lineage>
</organism>
<evidence type="ECO:0000256" key="6">
    <source>
        <dbReference type="ARBA" id="ARBA00022807"/>
    </source>
</evidence>
<dbReference type="PANTHER" id="PTHR13367">
    <property type="entry name" value="UBIQUITIN THIOESTERASE"/>
    <property type="match status" value="1"/>
</dbReference>
<dbReference type="EC" id="3.4.19.12" evidence="2"/>
<dbReference type="InterPro" id="IPR022099">
    <property type="entry name" value="DUF3638"/>
</dbReference>
<reference evidence="8" key="2">
    <citation type="journal article" date="2023" name="IMA Fungus">
        <title>Comparative genomic study of the Penicillium genus elucidates a diverse pangenome and 15 lateral gene transfer events.</title>
        <authorList>
            <person name="Petersen C."/>
            <person name="Sorensen T."/>
            <person name="Nielsen M.R."/>
            <person name="Sondergaard T.E."/>
            <person name="Sorensen J.L."/>
            <person name="Fitzpatrick D.A."/>
            <person name="Frisvad J.C."/>
            <person name="Nielsen K.L."/>
        </authorList>
    </citation>
    <scope>NUCLEOTIDE SEQUENCE</scope>
    <source>
        <strain evidence="8">IBT 30728</strain>
    </source>
</reference>
<dbReference type="AlphaFoldDB" id="A0A9X0BLS6"/>
<evidence type="ECO:0000313" key="8">
    <source>
        <dbReference type="EMBL" id="KAJ5471924.1"/>
    </source>
</evidence>
<feature type="domain" description="DUF3638" evidence="7">
    <location>
        <begin position="38"/>
        <end position="243"/>
    </location>
</feature>
<evidence type="ECO:0000256" key="1">
    <source>
        <dbReference type="ARBA" id="ARBA00000707"/>
    </source>
</evidence>
<protein>
    <recommendedName>
        <fullName evidence="2">ubiquitinyl hydrolase 1</fullName>
        <ecNumber evidence="2">3.4.19.12</ecNumber>
    </recommendedName>
</protein>